<dbReference type="Gene3D" id="3.30.300.30">
    <property type="match status" value="1"/>
</dbReference>
<dbReference type="PANTHER" id="PTHR43201:SF5">
    <property type="entry name" value="MEDIUM-CHAIN ACYL-COA LIGASE ACSF2, MITOCHONDRIAL"/>
    <property type="match status" value="1"/>
</dbReference>
<sequence length="538" mass="58874">MTTMRSPLNRPVSTLASVWGADVVRDPNWPGLCYQPRPASIIDMLHGTRRWADRVFLVQGDRRITFGEFLDALPLGAAALHESGAEPGDHVFILAYNSPEFVLAIWSAWWAGAVPVLGNRWWSDHEIEHAIKVTEPTVVLSDRYSPEAATSTPWMTMTELGVKFQETPSVSGPEPVLPADEYAPGMVLFTSGSSGAPKAVVLPQRSVVANQQNLLTRSGNLPSTMDIGSPQEVMLAVTPLFHVGGVSNLITQLIVGGRLVMTEGKFDASQVLELIERERVQRWGGVPTMAARVLAHPDFDRRDLSSLRSFPLGGAPVSAALLDRMRAKLPQLEKRGLANTWGMTESGGFVTVAGNRDLERYPGTVGRPYPVAELHILDPDESGRGEILLRSPTVMQGYLGSNEDAVDSDGWLHTGDLGWVNNNGYLFLDGRSKDIVIRGGENIACPHVEKTLLSHPDIVEAAVFGIHHADLGEELAAAVTCRAARVPSEDELRVFLRDRLAHFEVPARWEISSESLPTLAGEKVDKRALRSRFENRTS</sequence>
<keyword evidence="6" id="KW-1185">Reference proteome</keyword>
<dbReference type="InterPro" id="IPR000873">
    <property type="entry name" value="AMP-dep_synth/lig_dom"/>
</dbReference>
<dbReference type="Pfam" id="PF13193">
    <property type="entry name" value="AMP-binding_C"/>
    <property type="match status" value="1"/>
</dbReference>
<feature type="domain" description="AMP-binding enzyme C-terminal" evidence="4">
    <location>
        <begin position="448"/>
        <end position="517"/>
    </location>
</feature>
<evidence type="ECO:0000259" key="4">
    <source>
        <dbReference type="Pfam" id="PF13193"/>
    </source>
</evidence>
<evidence type="ECO:0000259" key="3">
    <source>
        <dbReference type="Pfam" id="PF00501"/>
    </source>
</evidence>
<dbReference type="PANTHER" id="PTHR43201">
    <property type="entry name" value="ACYL-COA SYNTHETASE"/>
    <property type="match status" value="1"/>
</dbReference>
<comment type="similarity">
    <text evidence="1">Belongs to the ATP-dependent AMP-binding enzyme family.</text>
</comment>
<dbReference type="GO" id="GO:0031956">
    <property type="term" value="F:medium-chain fatty acid-CoA ligase activity"/>
    <property type="evidence" value="ECO:0007669"/>
    <property type="project" value="TreeGrafter"/>
</dbReference>
<evidence type="ECO:0000313" key="6">
    <source>
        <dbReference type="Proteomes" id="UP000198348"/>
    </source>
</evidence>
<evidence type="ECO:0000313" key="5">
    <source>
        <dbReference type="EMBL" id="SNR91150.1"/>
    </source>
</evidence>
<gene>
    <name evidence="5" type="ORF">SAMN06265360_13124</name>
</gene>
<evidence type="ECO:0000256" key="1">
    <source>
        <dbReference type="ARBA" id="ARBA00006432"/>
    </source>
</evidence>
<dbReference type="PROSITE" id="PS00455">
    <property type="entry name" value="AMP_BINDING"/>
    <property type="match status" value="1"/>
</dbReference>
<name>A0A239A6H2_9PSEU</name>
<keyword evidence="2 5" id="KW-0436">Ligase</keyword>
<dbReference type="InterPro" id="IPR045851">
    <property type="entry name" value="AMP-bd_C_sf"/>
</dbReference>
<dbReference type="InterPro" id="IPR025110">
    <property type="entry name" value="AMP-bd_C"/>
</dbReference>
<protein>
    <submittedName>
        <fullName evidence="5">Acyl-CoA synthetase (AMP-forming)/AMP-acid ligase II</fullName>
    </submittedName>
</protein>
<proteinExistence type="inferred from homology"/>
<dbReference type="EMBL" id="FZNW01000031">
    <property type="protein sequence ID" value="SNR91150.1"/>
    <property type="molecule type" value="Genomic_DNA"/>
</dbReference>
<evidence type="ECO:0000256" key="2">
    <source>
        <dbReference type="ARBA" id="ARBA00022598"/>
    </source>
</evidence>
<dbReference type="InterPro" id="IPR020845">
    <property type="entry name" value="AMP-binding_CS"/>
</dbReference>
<accession>A0A239A6H2</accession>
<dbReference type="RefSeq" id="WP_217898673.1">
    <property type="nucleotide sequence ID" value="NZ_FZNW01000031.1"/>
</dbReference>
<dbReference type="GO" id="GO:0006631">
    <property type="term" value="P:fatty acid metabolic process"/>
    <property type="evidence" value="ECO:0007669"/>
    <property type="project" value="TreeGrafter"/>
</dbReference>
<dbReference type="InterPro" id="IPR042099">
    <property type="entry name" value="ANL_N_sf"/>
</dbReference>
<dbReference type="Pfam" id="PF00501">
    <property type="entry name" value="AMP-binding"/>
    <property type="match status" value="1"/>
</dbReference>
<feature type="domain" description="AMP-dependent synthetase/ligase" evidence="3">
    <location>
        <begin position="49"/>
        <end position="399"/>
    </location>
</feature>
<organism evidence="5 6">
    <name type="scientific">Haloechinothrix alba</name>
    <dbReference type="NCBI Taxonomy" id="664784"/>
    <lineage>
        <taxon>Bacteria</taxon>
        <taxon>Bacillati</taxon>
        <taxon>Actinomycetota</taxon>
        <taxon>Actinomycetes</taxon>
        <taxon>Pseudonocardiales</taxon>
        <taxon>Pseudonocardiaceae</taxon>
        <taxon>Haloechinothrix</taxon>
    </lineage>
</organism>
<dbReference type="AlphaFoldDB" id="A0A239A6H2"/>
<dbReference type="SUPFAM" id="SSF56801">
    <property type="entry name" value="Acetyl-CoA synthetase-like"/>
    <property type="match status" value="1"/>
</dbReference>
<reference evidence="5 6" key="1">
    <citation type="submission" date="2017-06" db="EMBL/GenBank/DDBJ databases">
        <authorList>
            <person name="Kim H.J."/>
            <person name="Triplett B.A."/>
        </authorList>
    </citation>
    <scope>NUCLEOTIDE SEQUENCE [LARGE SCALE GENOMIC DNA]</scope>
    <source>
        <strain evidence="5 6">DSM 45207</strain>
    </source>
</reference>
<dbReference type="Gene3D" id="3.40.50.12780">
    <property type="entry name" value="N-terminal domain of ligase-like"/>
    <property type="match status" value="1"/>
</dbReference>
<dbReference type="Proteomes" id="UP000198348">
    <property type="component" value="Unassembled WGS sequence"/>
</dbReference>